<comment type="caution">
    <text evidence="1">The sequence shown here is derived from an EMBL/GenBank/DDBJ whole genome shotgun (WGS) entry which is preliminary data.</text>
</comment>
<dbReference type="AlphaFoldDB" id="A0A328ACH4"/>
<gene>
    <name evidence="1" type="ORF">DJ018_09875</name>
</gene>
<evidence type="ECO:0000313" key="1">
    <source>
        <dbReference type="EMBL" id="RAK52513.1"/>
    </source>
</evidence>
<evidence type="ECO:0000313" key="2">
    <source>
        <dbReference type="Proteomes" id="UP000249725"/>
    </source>
</evidence>
<proteinExistence type="predicted"/>
<organism evidence="1 2">
    <name type="scientific">Phenylobacterium deserti</name>
    <dbReference type="NCBI Taxonomy" id="1914756"/>
    <lineage>
        <taxon>Bacteria</taxon>
        <taxon>Pseudomonadati</taxon>
        <taxon>Pseudomonadota</taxon>
        <taxon>Alphaproteobacteria</taxon>
        <taxon>Caulobacterales</taxon>
        <taxon>Caulobacteraceae</taxon>
        <taxon>Phenylobacterium</taxon>
    </lineage>
</organism>
<sequence>MKVLGTADPGAPRIMPMSDRKAELFFLMTVPDIKTVSATTPAKPLGYVLALRGDKDALVFRAYDVVPPDVQLAADLGAALEGRVAPMLRAELATHKVQISMRDGAGEVAERAPGPGAQ</sequence>
<dbReference type="EMBL" id="QFYR01000002">
    <property type="protein sequence ID" value="RAK52513.1"/>
    <property type="molecule type" value="Genomic_DNA"/>
</dbReference>
<dbReference type="Proteomes" id="UP000249725">
    <property type="component" value="Unassembled WGS sequence"/>
</dbReference>
<protein>
    <submittedName>
        <fullName evidence="1">Uncharacterized protein</fullName>
    </submittedName>
</protein>
<accession>A0A328ACH4</accession>
<reference evidence="2" key="1">
    <citation type="submission" date="2018-05" db="EMBL/GenBank/DDBJ databases">
        <authorList>
            <person name="Li X."/>
        </authorList>
    </citation>
    <scope>NUCLEOTIDE SEQUENCE [LARGE SCALE GENOMIC DNA]</scope>
    <source>
        <strain evidence="2">YIM 73061</strain>
    </source>
</reference>
<name>A0A328ACH4_9CAUL</name>
<keyword evidence="2" id="KW-1185">Reference proteome</keyword>